<evidence type="ECO:0000313" key="2">
    <source>
        <dbReference type="EMBL" id="UQC89641.1"/>
    </source>
</evidence>
<dbReference type="InterPro" id="IPR010730">
    <property type="entry name" value="HET"/>
</dbReference>
<protein>
    <recommendedName>
        <fullName evidence="1">Heterokaryon incompatibility domain-containing protein</fullName>
    </recommendedName>
</protein>
<reference evidence="2" key="1">
    <citation type="journal article" date="2021" name="Mol. Plant Microbe Interact.">
        <title>Complete Genome Sequence of the Plant-Pathogenic Fungus Colletotrichum lupini.</title>
        <authorList>
            <person name="Baroncelli R."/>
            <person name="Pensec F."/>
            <person name="Da Lio D."/>
            <person name="Boufleur T."/>
            <person name="Vicente I."/>
            <person name="Sarrocco S."/>
            <person name="Picot A."/>
            <person name="Baraldi E."/>
            <person name="Sukno S."/>
            <person name="Thon M."/>
            <person name="Le Floch G."/>
        </authorList>
    </citation>
    <scope>NUCLEOTIDE SEQUENCE</scope>
    <source>
        <strain evidence="2">IMI 504893</strain>
    </source>
</reference>
<dbReference type="EMBL" id="CP019480">
    <property type="protein sequence ID" value="UQC89641.1"/>
    <property type="molecule type" value="Genomic_DNA"/>
</dbReference>
<dbReference type="KEGG" id="clup:CLUP02_15172"/>
<organism evidence="2 3">
    <name type="scientific">Colletotrichum lupini</name>
    <dbReference type="NCBI Taxonomy" id="145971"/>
    <lineage>
        <taxon>Eukaryota</taxon>
        <taxon>Fungi</taxon>
        <taxon>Dikarya</taxon>
        <taxon>Ascomycota</taxon>
        <taxon>Pezizomycotina</taxon>
        <taxon>Sordariomycetes</taxon>
        <taxon>Hypocreomycetidae</taxon>
        <taxon>Glomerellales</taxon>
        <taxon>Glomerellaceae</taxon>
        <taxon>Colletotrichum</taxon>
        <taxon>Colletotrichum acutatum species complex</taxon>
    </lineage>
</organism>
<dbReference type="AlphaFoldDB" id="A0A9Q8T5K6"/>
<dbReference type="PANTHER" id="PTHR33112:SF10">
    <property type="entry name" value="TOL"/>
    <property type="match status" value="1"/>
</dbReference>
<gene>
    <name evidence="2" type="ORF">CLUP02_15172</name>
</gene>
<dbReference type="PANTHER" id="PTHR33112">
    <property type="entry name" value="DOMAIN PROTEIN, PUTATIVE-RELATED"/>
    <property type="match status" value="1"/>
</dbReference>
<evidence type="ECO:0000259" key="1">
    <source>
        <dbReference type="Pfam" id="PF06985"/>
    </source>
</evidence>
<dbReference type="RefSeq" id="XP_049151242.1">
    <property type="nucleotide sequence ID" value="XM_049294096.1"/>
</dbReference>
<keyword evidence="3" id="KW-1185">Reference proteome</keyword>
<evidence type="ECO:0000313" key="3">
    <source>
        <dbReference type="Proteomes" id="UP000830671"/>
    </source>
</evidence>
<dbReference type="Proteomes" id="UP000830671">
    <property type="component" value="Chromosome 8"/>
</dbReference>
<feature type="domain" description="Heterokaryon incompatibility" evidence="1">
    <location>
        <begin position="303"/>
        <end position="361"/>
    </location>
</feature>
<proteinExistence type="predicted"/>
<sequence>MSEVEVVDTSNSGSEVGTVPVTGVPESPALYTTASCTSIPVEVHFYSRPPFALNCYKFLVGLCFPYQLPPIPSVPCEVVTDSAGKGAVCVYHIIKWFKNQINHLPKTGLWNGLYNSTIAHPQNVVRSIRPAFTHSKDTVFCTACKDAFSKEAVKADDFRRRRRNQHHGSSEDLAKAVEQGCYFCKRFARHSADPSISTVLKEDLILHPRPDPVRLFFAGSEQHTGRAWGEDDLDDLSTTEKTDEILDDEPPARLSPRMDSQDAFITMQSGSMTALIDAGDSGSHWWKVITTEHHQTPANYGGYLTLSHRWGSLPFAQLTSDTLPAFQNNTAIKSLPKTFRDTIALAHHFNIRHIWIDSLCIL</sequence>
<name>A0A9Q8T5K6_9PEZI</name>
<dbReference type="Pfam" id="PF06985">
    <property type="entry name" value="HET"/>
    <property type="match status" value="1"/>
</dbReference>
<dbReference type="GeneID" id="73349106"/>
<accession>A0A9Q8T5K6</accession>